<dbReference type="Gene3D" id="3.40.50.2000">
    <property type="entry name" value="Glycogen Phosphorylase B"/>
    <property type="match status" value="1"/>
</dbReference>
<protein>
    <submittedName>
        <fullName evidence="1">Uncharacterized protein</fullName>
    </submittedName>
</protein>
<organism evidence="1">
    <name type="scientific">Oppiella nova</name>
    <dbReference type="NCBI Taxonomy" id="334625"/>
    <lineage>
        <taxon>Eukaryota</taxon>
        <taxon>Metazoa</taxon>
        <taxon>Ecdysozoa</taxon>
        <taxon>Arthropoda</taxon>
        <taxon>Chelicerata</taxon>
        <taxon>Arachnida</taxon>
        <taxon>Acari</taxon>
        <taxon>Acariformes</taxon>
        <taxon>Sarcoptiformes</taxon>
        <taxon>Oribatida</taxon>
        <taxon>Brachypylina</taxon>
        <taxon>Oppioidea</taxon>
        <taxon>Oppiidae</taxon>
        <taxon>Oppiella</taxon>
    </lineage>
</organism>
<evidence type="ECO:0000313" key="2">
    <source>
        <dbReference type="Proteomes" id="UP000728032"/>
    </source>
</evidence>
<dbReference type="AlphaFoldDB" id="A0A7R9M671"/>
<sequence length="283" mass="32182">MTKQLNILFIPFPVVGRVNGSVGVAEVLIAAGHSVTFAVSHHWLGRLTKYGIREVLLDDTDTSSQDFIKSFSQQLVKSQIVSSVSPLEKARTRGKKYQDRVDKVLKLDKHIEKMLIDLKPDCVILDQFVAIPSVVLSGIPFVNSNSVAPLSMWDDPRTPPPSSGLSANGDKTLWHQFREVMYKSKESWIQFNHYIVSRGGQPLNENCFHDTKQALNIYGYPLELDYTDIRPLPKNYIRFDNFKRTEKELEFEIPVPLRDRPGKLIYFSLGSMASADVKNMKRL</sequence>
<gene>
    <name evidence="1" type="ORF">ONB1V03_LOCUS9818</name>
</gene>
<dbReference type="SUPFAM" id="SSF53756">
    <property type="entry name" value="UDP-Glycosyltransferase/glycogen phosphorylase"/>
    <property type="match status" value="1"/>
</dbReference>
<name>A0A7R9M671_9ACAR</name>
<dbReference type="EMBL" id="CAJPVJ010006340">
    <property type="protein sequence ID" value="CAG2170347.1"/>
    <property type="molecule type" value="Genomic_DNA"/>
</dbReference>
<dbReference type="EMBL" id="OC921165">
    <property type="protein sequence ID" value="CAD7653160.1"/>
    <property type="molecule type" value="Genomic_DNA"/>
</dbReference>
<feature type="non-terminal residue" evidence="1">
    <location>
        <position position="283"/>
    </location>
</feature>
<evidence type="ECO:0000313" key="1">
    <source>
        <dbReference type="EMBL" id="CAD7653160.1"/>
    </source>
</evidence>
<dbReference type="OrthoDB" id="5835829at2759"/>
<accession>A0A7R9M671</accession>
<reference evidence="1" key="1">
    <citation type="submission" date="2020-11" db="EMBL/GenBank/DDBJ databases">
        <authorList>
            <person name="Tran Van P."/>
        </authorList>
    </citation>
    <scope>NUCLEOTIDE SEQUENCE</scope>
</reference>
<dbReference type="Proteomes" id="UP000728032">
    <property type="component" value="Unassembled WGS sequence"/>
</dbReference>
<keyword evidence="2" id="KW-1185">Reference proteome</keyword>
<proteinExistence type="predicted"/>